<evidence type="ECO:0000313" key="8">
    <source>
        <dbReference type="Proteomes" id="UP000183180"/>
    </source>
</evidence>
<dbReference type="AlphaFoldDB" id="A0A1H2E9N3"/>
<reference evidence="7 8" key="1">
    <citation type="submission" date="2016-10" db="EMBL/GenBank/DDBJ databases">
        <authorList>
            <person name="de Groot N.N."/>
        </authorList>
    </citation>
    <scope>NUCLEOTIDE SEQUENCE [LARGE SCALE GENOMIC DNA]</scope>
    <source>
        <strain evidence="7 8">DSM 44215</strain>
    </source>
</reference>
<dbReference type="GO" id="GO:0015086">
    <property type="term" value="F:cadmium ion transmembrane transporter activity"/>
    <property type="evidence" value="ECO:0007669"/>
    <property type="project" value="TreeGrafter"/>
</dbReference>
<dbReference type="InterPro" id="IPR001046">
    <property type="entry name" value="NRAMP_fam"/>
</dbReference>
<evidence type="ECO:0000256" key="1">
    <source>
        <dbReference type="ARBA" id="ARBA00004141"/>
    </source>
</evidence>
<dbReference type="GO" id="GO:0034755">
    <property type="term" value="P:iron ion transmembrane transport"/>
    <property type="evidence" value="ECO:0007669"/>
    <property type="project" value="TreeGrafter"/>
</dbReference>
<dbReference type="GO" id="GO:0005384">
    <property type="term" value="F:manganese ion transmembrane transporter activity"/>
    <property type="evidence" value="ECO:0007669"/>
    <property type="project" value="TreeGrafter"/>
</dbReference>
<dbReference type="Proteomes" id="UP000183180">
    <property type="component" value="Unassembled WGS sequence"/>
</dbReference>
<protein>
    <submittedName>
        <fullName evidence="7">NRAMP (Natural resistance-associated macrophage protein) metal ion transporters</fullName>
    </submittedName>
</protein>
<dbReference type="STRING" id="158898.SAMN04488548_1301"/>
<feature type="transmembrane region" description="Helical" evidence="6">
    <location>
        <begin position="47"/>
        <end position="68"/>
    </location>
</feature>
<evidence type="ECO:0000256" key="3">
    <source>
        <dbReference type="ARBA" id="ARBA00022692"/>
    </source>
</evidence>
<evidence type="ECO:0000313" key="7">
    <source>
        <dbReference type="EMBL" id="SDT91807.1"/>
    </source>
</evidence>
<evidence type="ECO:0000256" key="2">
    <source>
        <dbReference type="ARBA" id="ARBA00022448"/>
    </source>
</evidence>
<proteinExistence type="predicted"/>
<dbReference type="PANTHER" id="PTHR11706">
    <property type="entry name" value="SOLUTE CARRIER PROTEIN FAMILY 11 MEMBER"/>
    <property type="match status" value="1"/>
</dbReference>
<dbReference type="PANTHER" id="PTHR11706:SF33">
    <property type="entry name" value="NATURAL RESISTANCE-ASSOCIATED MACROPHAGE PROTEIN 2"/>
    <property type="match status" value="1"/>
</dbReference>
<keyword evidence="2" id="KW-0813">Transport</keyword>
<evidence type="ECO:0000256" key="4">
    <source>
        <dbReference type="ARBA" id="ARBA00022989"/>
    </source>
</evidence>
<evidence type="ECO:0000256" key="6">
    <source>
        <dbReference type="SAM" id="Phobius"/>
    </source>
</evidence>
<keyword evidence="3 6" id="KW-0812">Transmembrane</keyword>
<evidence type="ECO:0000256" key="5">
    <source>
        <dbReference type="ARBA" id="ARBA00023136"/>
    </source>
</evidence>
<accession>A0A1H2E9N3</accession>
<gene>
    <name evidence="7" type="ORF">SAMN04488548_1301</name>
</gene>
<name>A0A1H2E9N3_9ACTN</name>
<keyword evidence="4 6" id="KW-1133">Transmembrane helix</keyword>
<organism evidence="7 8">
    <name type="scientific">Gordonia westfalica</name>
    <dbReference type="NCBI Taxonomy" id="158898"/>
    <lineage>
        <taxon>Bacteria</taxon>
        <taxon>Bacillati</taxon>
        <taxon>Actinomycetota</taxon>
        <taxon>Actinomycetes</taxon>
        <taxon>Mycobacteriales</taxon>
        <taxon>Gordoniaceae</taxon>
        <taxon>Gordonia</taxon>
    </lineage>
</organism>
<dbReference type="GO" id="GO:0005886">
    <property type="term" value="C:plasma membrane"/>
    <property type="evidence" value="ECO:0007669"/>
    <property type="project" value="TreeGrafter"/>
</dbReference>
<comment type="subcellular location">
    <subcellularLocation>
        <location evidence="1">Membrane</location>
        <topology evidence="1">Multi-pass membrane protein</topology>
    </subcellularLocation>
</comment>
<sequence length="101" mass="10363">MREVMASARPRLARARSGSLLLGPAFVAAIAYVDPGNVASNISAGAQFGYLLVWVIVVANVMAGWWAVPFCQARGGHGQVIAGDGASARVADRQALLLGAG</sequence>
<dbReference type="EMBL" id="FNLM01000030">
    <property type="protein sequence ID" value="SDT91807.1"/>
    <property type="molecule type" value="Genomic_DNA"/>
</dbReference>
<keyword evidence="5 6" id="KW-0472">Membrane</keyword>